<comment type="caution">
    <text evidence="1">The sequence shown here is derived from an EMBL/GenBank/DDBJ whole genome shotgun (WGS) entry which is preliminary data.</text>
</comment>
<protein>
    <submittedName>
        <fullName evidence="1">Uncharacterized protein</fullName>
    </submittedName>
</protein>
<proteinExistence type="predicted"/>
<dbReference type="Proteomes" id="UP001066276">
    <property type="component" value="Chromosome 3_2"/>
</dbReference>
<dbReference type="AlphaFoldDB" id="A0AAV7U1K8"/>
<reference evidence="1" key="1">
    <citation type="journal article" date="2022" name="bioRxiv">
        <title>Sequencing and chromosome-scale assembly of the giantPleurodeles waltlgenome.</title>
        <authorList>
            <person name="Brown T."/>
            <person name="Elewa A."/>
            <person name="Iarovenko S."/>
            <person name="Subramanian E."/>
            <person name="Araus A.J."/>
            <person name="Petzold A."/>
            <person name="Susuki M."/>
            <person name="Suzuki K.-i.T."/>
            <person name="Hayashi T."/>
            <person name="Toyoda A."/>
            <person name="Oliveira C."/>
            <person name="Osipova E."/>
            <person name="Leigh N.D."/>
            <person name="Simon A."/>
            <person name="Yun M.H."/>
        </authorList>
    </citation>
    <scope>NUCLEOTIDE SEQUENCE</scope>
    <source>
        <strain evidence="1">20211129_DDA</strain>
        <tissue evidence="1">Liver</tissue>
    </source>
</reference>
<name>A0AAV7U1K8_PLEWA</name>
<dbReference type="EMBL" id="JANPWB010000006">
    <property type="protein sequence ID" value="KAJ1182748.1"/>
    <property type="molecule type" value="Genomic_DNA"/>
</dbReference>
<sequence length="149" mass="16122">MSLIRALDVAYHVVEEVGLVEVFQVQKAGARDRVSAGSREPWILHEVHGIHGACVCTRNVWRDPASPGSVDEPRPLLARISQVRITCILCSLLRDCWVAQVRISSFLVRIPSGLGSGSPRVLELPGSGVSYLVRSSSGPVLLSPQTDLS</sequence>
<keyword evidence="2" id="KW-1185">Reference proteome</keyword>
<evidence type="ECO:0000313" key="1">
    <source>
        <dbReference type="EMBL" id="KAJ1182748.1"/>
    </source>
</evidence>
<accession>A0AAV7U1K8</accession>
<gene>
    <name evidence="1" type="ORF">NDU88_007929</name>
</gene>
<evidence type="ECO:0000313" key="2">
    <source>
        <dbReference type="Proteomes" id="UP001066276"/>
    </source>
</evidence>
<organism evidence="1 2">
    <name type="scientific">Pleurodeles waltl</name>
    <name type="common">Iberian ribbed newt</name>
    <dbReference type="NCBI Taxonomy" id="8319"/>
    <lineage>
        <taxon>Eukaryota</taxon>
        <taxon>Metazoa</taxon>
        <taxon>Chordata</taxon>
        <taxon>Craniata</taxon>
        <taxon>Vertebrata</taxon>
        <taxon>Euteleostomi</taxon>
        <taxon>Amphibia</taxon>
        <taxon>Batrachia</taxon>
        <taxon>Caudata</taxon>
        <taxon>Salamandroidea</taxon>
        <taxon>Salamandridae</taxon>
        <taxon>Pleurodelinae</taxon>
        <taxon>Pleurodeles</taxon>
    </lineage>
</organism>